<dbReference type="InterPro" id="IPR033904">
    <property type="entry name" value="Trans_IPPS_HH"/>
</dbReference>
<comment type="caution">
    <text evidence="1">The sequence shown here is derived from an EMBL/GenBank/DDBJ whole genome shotgun (WGS) entry which is preliminary data.</text>
</comment>
<protein>
    <submittedName>
        <fullName evidence="1">Phytoene synthase</fullName>
        <ecNumber evidence="1">2.5.1.32</ecNumber>
    </submittedName>
</protein>
<reference evidence="1 2" key="1">
    <citation type="submission" date="2021-03" db="EMBL/GenBank/DDBJ databases">
        <title>Sequencing the genomes of 1000 actinobacteria strains.</title>
        <authorList>
            <person name="Klenk H.-P."/>
        </authorList>
    </citation>
    <scope>NUCLEOTIDE SEQUENCE [LARGE SCALE GENOMIC DNA]</scope>
    <source>
        <strain evidence="1 2">DSM 44580</strain>
    </source>
</reference>
<dbReference type="Gene3D" id="1.10.600.10">
    <property type="entry name" value="Farnesyl Diphosphate Synthase"/>
    <property type="match status" value="1"/>
</dbReference>
<dbReference type="Pfam" id="PF00494">
    <property type="entry name" value="SQS_PSY"/>
    <property type="match status" value="1"/>
</dbReference>
<dbReference type="GO" id="GO:0016740">
    <property type="term" value="F:transferase activity"/>
    <property type="evidence" value="ECO:0007669"/>
    <property type="project" value="UniProtKB-KW"/>
</dbReference>
<dbReference type="PANTHER" id="PTHR31480">
    <property type="entry name" value="BIFUNCTIONAL LYCOPENE CYCLASE/PHYTOENE SYNTHASE"/>
    <property type="match status" value="1"/>
</dbReference>
<keyword evidence="1" id="KW-0808">Transferase</keyword>
<dbReference type="Proteomes" id="UP001519363">
    <property type="component" value="Unassembled WGS sequence"/>
</dbReference>
<dbReference type="EC" id="2.5.1.32" evidence="1"/>
<dbReference type="SFLD" id="SFLDG01212">
    <property type="entry name" value="Phytoene_synthase_like"/>
    <property type="match status" value="1"/>
</dbReference>
<dbReference type="InterPro" id="IPR002060">
    <property type="entry name" value="Squ/phyt_synthse"/>
</dbReference>
<evidence type="ECO:0000313" key="2">
    <source>
        <dbReference type="Proteomes" id="UP001519363"/>
    </source>
</evidence>
<dbReference type="InterPro" id="IPR044843">
    <property type="entry name" value="Trans_IPPS_bact-type"/>
</dbReference>
<sequence>MYLDSRALDAAGIDNKVLRESYEFCRRLLITMDGRSYWAANLLLPAHKRPHMCAVYGLLRYTDQILDTGPPEQRAPEFETFSARLLADLRSGVGGDPIGRALGHTMRTWGIALADVETFLDGMRMDLTISEYQTFADLERYLDAVDGSIARLSLPIMEPLSPLAVECTTATSKAAQMTNFIRDIGKDWRRLGRCYLPLEDLDRFGVTKADLGAPTTSPALRRLVRFEISRAREMWARGMDGVAHLDPRGRAAARLASALYSGILDEIERRDHEVLDTRAKVSTRRKAALVLRGYLSAPKPQAA</sequence>
<dbReference type="EMBL" id="JAGIOO010000001">
    <property type="protein sequence ID" value="MBP2472526.1"/>
    <property type="molecule type" value="Genomic_DNA"/>
</dbReference>
<organism evidence="1 2">
    <name type="scientific">Crossiella equi</name>
    <dbReference type="NCBI Taxonomy" id="130796"/>
    <lineage>
        <taxon>Bacteria</taxon>
        <taxon>Bacillati</taxon>
        <taxon>Actinomycetota</taxon>
        <taxon>Actinomycetes</taxon>
        <taxon>Pseudonocardiales</taxon>
        <taxon>Pseudonocardiaceae</taxon>
        <taxon>Crossiella</taxon>
    </lineage>
</organism>
<keyword evidence="2" id="KW-1185">Reference proteome</keyword>
<accession>A0ABS5A7I2</accession>
<name>A0ABS5A7I2_9PSEU</name>
<proteinExistence type="predicted"/>
<dbReference type="SFLD" id="SFLDG01018">
    <property type="entry name" value="Squalene/Phytoene_Synthase_Lik"/>
    <property type="match status" value="1"/>
</dbReference>
<evidence type="ECO:0000313" key="1">
    <source>
        <dbReference type="EMBL" id="MBP2472526.1"/>
    </source>
</evidence>
<gene>
    <name evidence="1" type="ORF">JOF53_001398</name>
</gene>
<dbReference type="CDD" id="cd00683">
    <property type="entry name" value="Trans_IPPS_HH"/>
    <property type="match status" value="1"/>
</dbReference>
<dbReference type="SUPFAM" id="SSF48576">
    <property type="entry name" value="Terpenoid synthases"/>
    <property type="match status" value="1"/>
</dbReference>
<dbReference type="RefSeq" id="WP_086788626.1">
    <property type="nucleotide sequence ID" value="NZ_JAGIOO010000001.1"/>
</dbReference>
<dbReference type="InterPro" id="IPR008949">
    <property type="entry name" value="Isoprenoid_synthase_dom_sf"/>
</dbReference>
<dbReference type="SFLD" id="SFLDS00005">
    <property type="entry name" value="Isoprenoid_Synthase_Type_I"/>
    <property type="match status" value="1"/>
</dbReference>